<gene>
    <name evidence="1" type="ORF">Cboi02_000684500</name>
</gene>
<keyword evidence="2" id="KW-1185">Reference proteome</keyword>
<dbReference type="EMBL" id="BSXN01005478">
    <property type="protein sequence ID" value="GME82820.1"/>
    <property type="molecule type" value="Genomic_DNA"/>
</dbReference>
<organism evidence="1 2">
    <name type="scientific">Candida boidinii</name>
    <name type="common">Yeast</name>
    <dbReference type="NCBI Taxonomy" id="5477"/>
    <lineage>
        <taxon>Eukaryota</taxon>
        <taxon>Fungi</taxon>
        <taxon>Dikarya</taxon>
        <taxon>Ascomycota</taxon>
        <taxon>Saccharomycotina</taxon>
        <taxon>Pichiomycetes</taxon>
        <taxon>Pichiales</taxon>
        <taxon>Pichiaceae</taxon>
        <taxon>Ogataea</taxon>
        <taxon>Ogataea/Candida clade</taxon>
    </lineage>
</organism>
<evidence type="ECO:0000313" key="2">
    <source>
        <dbReference type="Proteomes" id="UP001165120"/>
    </source>
</evidence>
<evidence type="ECO:0000313" key="1">
    <source>
        <dbReference type="EMBL" id="GME82820.1"/>
    </source>
</evidence>
<accession>A0A9W6TAI0</accession>
<dbReference type="Proteomes" id="UP001165120">
    <property type="component" value="Unassembled WGS sequence"/>
</dbReference>
<reference evidence="1" key="1">
    <citation type="submission" date="2023-04" db="EMBL/GenBank/DDBJ databases">
        <title>Candida boidinii NBRC 10035.</title>
        <authorList>
            <person name="Ichikawa N."/>
            <person name="Sato H."/>
            <person name="Tonouchi N."/>
        </authorList>
    </citation>
    <scope>NUCLEOTIDE SEQUENCE</scope>
    <source>
        <strain evidence="1">NBRC 10035</strain>
    </source>
</reference>
<proteinExistence type="predicted"/>
<sequence>MDNEEVTDGIPTLSAQVKTLEKDLFNLEQYANSMMKDVNLIVDAANRRNIHNTIGHGHNKNKELKKPNKEISAYFYSSEGGSLITTATT</sequence>
<name>A0A9W6TAI0_CANBO</name>
<protein>
    <submittedName>
        <fullName evidence="1">Unnamed protein product</fullName>
    </submittedName>
</protein>
<comment type="caution">
    <text evidence="1">The sequence shown here is derived from an EMBL/GenBank/DDBJ whole genome shotgun (WGS) entry which is preliminary data.</text>
</comment>
<dbReference type="AlphaFoldDB" id="A0A9W6TAI0"/>